<dbReference type="SUPFAM" id="SSF50129">
    <property type="entry name" value="GroES-like"/>
    <property type="match status" value="1"/>
</dbReference>
<keyword evidence="3" id="KW-0560">Oxidoreductase</keyword>
<dbReference type="InterPro" id="IPR011032">
    <property type="entry name" value="GroES-like_sf"/>
</dbReference>
<evidence type="ECO:0000313" key="7">
    <source>
        <dbReference type="Proteomes" id="UP001345827"/>
    </source>
</evidence>
<dbReference type="InterPro" id="IPR047122">
    <property type="entry name" value="Trans-enoyl_RdTase-like"/>
</dbReference>
<feature type="domain" description="Alcohol dehydrogenase-like N-terminal" evidence="5">
    <location>
        <begin position="36"/>
        <end position="127"/>
    </location>
</feature>
<reference evidence="6 7" key="1">
    <citation type="submission" date="2023-06" db="EMBL/GenBank/DDBJ databases">
        <title>Black Yeasts Isolated from many extreme environments.</title>
        <authorList>
            <person name="Coleine C."/>
            <person name="Stajich J.E."/>
            <person name="Selbmann L."/>
        </authorList>
    </citation>
    <scope>NUCLEOTIDE SEQUENCE [LARGE SCALE GENOMIC DNA]</scope>
    <source>
        <strain evidence="6 7">CCFEE 5887</strain>
    </source>
</reference>
<dbReference type="SUPFAM" id="SSF51735">
    <property type="entry name" value="NAD(P)-binding Rossmann-fold domains"/>
    <property type="match status" value="1"/>
</dbReference>
<dbReference type="AlphaFoldDB" id="A0AAV9Q0D5"/>
<comment type="caution">
    <text evidence="6">The sequence shown here is derived from an EMBL/GenBank/DDBJ whole genome shotgun (WGS) entry which is preliminary data.</text>
</comment>
<keyword evidence="7" id="KW-1185">Reference proteome</keyword>
<dbReference type="Gene3D" id="3.40.50.720">
    <property type="entry name" value="NAD(P)-binding Rossmann-like Domain"/>
    <property type="match status" value="1"/>
</dbReference>
<dbReference type="InterPro" id="IPR013149">
    <property type="entry name" value="ADH-like_C"/>
</dbReference>
<dbReference type="PANTHER" id="PTHR45348:SF2">
    <property type="entry name" value="ZINC-TYPE ALCOHOL DEHYDROGENASE-LIKE PROTEIN C2E1P3.01"/>
    <property type="match status" value="1"/>
</dbReference>
<evidence type="ECO:0000313" key="6">
    <source>
        <dbReference type="EMBL" id="KAK5533285.1"/>
    </source>
</evidence>
<dbReference type="Gene3D" id="3.90.180.10">
    <property type="entry name" value="Medium-chain alcohol dehydrogenases, catalytic domain"/>
    <property type="match status" value="1"/>
</dbReference>
<dbReference type="Proteomes" id="UP001345827">
    <property type="component" value="Unassembled WGS sequence"/>
</dbReference>
<evidence type="ECO:0000259" key="5">
    <source>
        <dbReference type="Pfam" id="PF08240"/>
    </source>
</evidence>
<evidence type="ECO:0008006" key="8">
    <source>
        <dbReference type="Google" id="ProtNLM"/>
    </source>
</evidence>
<dbReference type="Pfam" id="PF00107">
    <property type="entry name" value="ADH_zinc_N"/>
    <property type="match status" value="1"/>
</dbReference>
<evidence type="ECO:0000256" key="1">
    <source>
        <dbReference type="ARBA" id="ARBA00008072"/>
    </source>
</evidence>
<organism evidence="6 7">
    <name type="scientific">Vermiconidia calcicola</name>
    <dbReference type="NCBI Taxonomy" id="1690605"/>
    <lineage>
        <taxon>Eukaryota</taxon>
        <taxon>Fungi</taxon>
        <taxon>Dikarya</taxon>
        <taxon>Ascomycota</taxon>
        <taxon>Pezizomycotina</taxon>
        <taxon>Dothideomycetes</taxon>
        <taxon>Dothideomycetidae</taxon>
        <taxon>Mycosphaerellales</taxon>
        <taxon>Extremaceae</taxon>
        <taxon>Vermiconidia</taxon>
    </lineage>
</organism>
<comment type="similarity">
    <text evidence="1">Belongs to the zinc-containing alcohol dehydrogenase family.</text>
</comment>
<name>A0AAV9Q0D5_9PEZI</name>
<evidence type="ECO:0000259" key="4">
    <source>
        <dbReference type="Pfam" id="PF00107"/>
    </source>
</evidence>
<dbReference type="EMBL" id="JAXLQG010000013">
    <property type="protein sequence ID" value="KAK5533285.1"/>
    <property type="molecule type" value="Genomic_DNA"/>
</dbReference>
<comment type="subunit">
    <text evidence="2">Monomer.</text>
</comment>
<gene>
    <name evidence="6" type="ORF">LTR25_007150</name>
</gene>
<protein>
    <recommendedName>
        <fullName evidence="8">Enoyl reductase (ER) domain-containing protein</fullName>
    </recommendedName>
</protein>
<sequence>MSRAGLEMQLVNYAAWIPAEKAALEVATAPFPSHCGADEVIIKNRAVAVNPVDWKIQTSGGFGLKYPAIIGEDVAGEVIEVGKDVDRKSLKRGDRVIAHALSLGEGSAYAGFQLYPRLKAATVAKIPDDLEFKHAVVLPLSISTAASGLYLKDTLGLEYPRLRKNGLGLGHGQVVLSSLSSTSTSLTSPPTSASAEHGLGSWTMVDIDVNKPKANPVLLLWGGSSSVGSSVIQLAVASGYDVVTTASPANYSYVKSLGAVLVLDYHNPDIVPILVSLLKGQGRCVVGAYDAIGSVTTVGQCAAVLHALDNGGGTVASVGAAPDADELPPNVKVSRISGEKIVSTEDGIVAKKVWQEYVSGALGDKSLKPAPEELVVGNGLYYVQGGLDRQKKGVSARKVVVTL</sequence>
<evidence type="ECO:0000256" key="2">
    <source>
        <dbReference type="ARBA" id="ARBA00011245"/>
    </source>
</evidence>
<accession>A0AAV9Q0D5</accession>
<dbReference type="Pfam" id="PF08240">
    <property type="entry name" value="ADH_N"/>
    <property type="match status" value="1"/>
</dbReference>
<dbReference type="InterPro" id="IPR013154">
    <property type="entry name" value="ADH-like_N"/>
</dbReference>
<feature type="domain" description="Alcohol dehydrogenase-like C-terminal" evidence="4">
    <location>
        <begin position="227"/>
        <end position="330"/>
    </location>
</feature>
<proteinExistence type="inferred from homology"/>
<dbReference type="PANTHER" id="PTHR45348">
    <property type="entry name" value="HYPOTHETICAL OXIDOREDUCTASE (EUROFUNG)"/>
    <property type="match status" value="1"/>
</dbReference>
<dbReference type="CDD" id="cd08249">
    <property type="entry name" value="enoyl_reductase_like"/>
    <property type="match status" value="1"/>
</dbReference>
<dbReference type="InterPro" id="IPR036291">
    <property type="entry name" value="NAD(P)-bd_dom_sf"/>
</dbReference>
<dbReference type="GO" id="GO:0016651">
    <property type="term" value="F:oxidoreductase activity, acting on NAD(P)H"/>
    <property type="evidence" value="ECO:0007669"/>
    <property type="project" value="InterPro"/>
</dbReference>
<evidence type="ECO:0000256" key="3">
    <source>
        <dbReference type="ARBA" id="ARBA00023002"/>
    </source>
</evidence>